<name>A0A1S7S414_9HYPH</name>
<dbReference type="Proteomes" id="UP000191987">
    <property type="component" value="Unassembled WGS sequence"/>
</dbReference>
<dbReference type="EMBL" id="FBWG01000049">
    <property type="protein sequence ID" value="CUX62324.1"/>
    <property type="molecule type" value="Genomic_DNA"/>
</dbReference>
<evidence type="ECO:0000313" key="1">
    <source>
        <dbReference type="EMBL" id="CUX62324.1"/>
    </source>
</evidence>
<proteinExistence type="predicted"/>
<gene>
    <name evidence="1" type="ORF">AGR7C_pAt0206</name>
</gene>
<dbReference type="AlphaFoldDB" id="A0A1S7S414"/>
<protein>
    <submittedName>
        <fullName evidence="1">Uncharacterized protein</fullName>
    </submittedName>
</protein>
<accession>A0A1S7S414</accession>
<organism evidence="1 2">
    <name type="scientific">Agrobacterium deltaense Zutra 3/1</name>
    <dbReference type="NCBI Taxonomy" id="1183427"/>
    <lineage>
        <taxon>Bacteria</taxon>
        <taxon>Pseudomonadati</taxon>
        <taxon>Pseudomonadota</taxon>
        <taxon>Alphaproteobacteria</taxon>
        <taxon>Hyphomicrobiales</taxon>
        <taxon>Rhizobiaceae</taxon>
        <taxon>Rhizobium/Agrobacterium group</taxon>
        <taxon>Agrobacterium</taxon>
    </lineage>
</organism>
<sequence length="62" mass="6744">MLCIFGFRSGHGDVSGHDAGVPSQYLRSTIVQTAMIDVLTEIKSSGQRSYLCLCQFASMVMV</sequence>
<reference evidence="1 2" key="1">
    <citation type="submission" date="2016-01" db="EMBL/GenBank/DDBJ databases">
        <authorList>
            <person name="Oliw E.H."/>
        </authorList>
    </citation>
    <scope>NUCLEOTIDE SEQUENCE [LARGE SCALE GENOMIC DNA]</scope>
    <source>
        <strain evidence="1 2">Zutra 3-1</strain>
    </source>
</reference>
<evidence type="ECO:0000313" key="2">
    <source>
        <dbReference type="Proteomes" id="UP000191987"/>
    </source>
</evidence>